<evidence type="ECO:0000259" key="1">
    <source>
        <dbReference type="Pfam" id="PF09356"/>
    </source>
</evidence>
<proteinExistence type="predicted"/>
<protein>
    <submittedName>
        <fullName evidence="2">Beta tubulin</fullName>
    </submittedName>
</protein>
<reference evidence="3" key="1">
    <citation type="submission" date="2018-05" db="EMBL/GenBank/DDBJ databases">
        <title>Zavarzinia sp. HR-AS.</title>
        <authorList>
            <person name="Lee Y."/>
            <person name="Jeon C.O."/>
        </authorList>
    </citation>
    <scope>NUCLEOTIDE SEQUENCE [LARGE SCALE GENOMIC DNA]</scope>
    <source>
        <strain evidence="3">DSM 1231</strain>
    </source>
</reference>
<dbReference type="EMBL" id="QGLF01000005">
    <property type="protein sequence ID" value="PWR19154.1"/>
    <property type="molecule type" value="Genomic_DNA"/>
</dbReference>
<dbReference type="NCBIfam" id="TIGR02218">
    <property type="entry name" value="phg_TIGR02218"/>
    <property type="match status" value="1"/>
</dbReference>
<accession>A0A317DXP3</accession>
<dbReference type="Proteomes" id="UP000246077">
    <property type="component" value="Unassembled WGS sequence"/>
</dbReference>
<keyword evidence="3" id="KW-1185">Reference proteome</keyword>
<dbReference type="InterPro" id="IPR011928">
    <property type="entry name" value="Phage_phiJL001_Gp84"/>
</dbReference>
<dbReference type="AlphaFoldDB" id="A0A317DXP3"/>
<name>A0A317DXP3_9PROT</name>
<dbReference type="RefSeq" id="WP_109922838.1">
    <property type="nucleotide sequence ID" value="NZ_QGLF01000005.1"/>
</dbReference>
<feature type="domain" description="Bacteriophage phiJL001 Gp84 C-terminal" evidence="1">
    <location>
        <begin position="195"/>
        <end position="273"/>
    </location>
</feature>
<sequence>MKTLPPALAAHLAGGVTTLARCWLIQRRDGVSLGFTDHDVDLDFDGVTFHADSGFTASALESQPGLAVSNVDLEGALRSDAITEADLAAGRYDDAECRLYLVNWQDAGQRVLLRRGHIGEVTRGRSGYSAELRGLAHRLDQPAGRLFERRCAWTLGDARCGIDLAAPAFRAAVTVAAVEGRLGLRVGGIDDAADGTYSHGRLSFTAGVNAGLAIEVAEQRGARLRLLLPLPGMPAVGDAGVLTAGCDRRFATCGARFGNAVNFGGFPHMPGADFVLSYPNQGDGNDGASLA</sequence>
<gene>
    <name evidence="2" type="ORF">DKG75_19570</name>
</gene>
<evidence type="ECO:0000313" key="2">
    <source>
        <dbReference type="EMBL" id="PWR19154.1"/>
    </source>
</evidence>
<dbReference type="Pfam" id="PF09931">
    <property type="entry name" value="Phage_phiJL001_Gp84_N"/>
    <property type="match status" value="1"/>
</dbReference>
<dbReference type="InterPro" id="IPR018964">
    <property type="entry name" value="Phage_phiJL001_Gp84_C"/>
</dbReference>
<evidence type="ECO:0000313" key="3">
    <source>
        <dbReference type="Proteomes" id="UP000246077"/>
    </source>
</evidence>
<organism evidence="2 3">
    <name type="scientific">Zavarzinia compransoris</name>
    <dbReference type="NCBI Taxonomy" id="1264899"/>
    <lineage>
        <taxon>Bacteria</taxon>
        <taxon>Pseudomonadati</taxon>
        <taxon>Pseudomonadota</taxon>
        <taxon>Alphaproteobacteria</taxon>
        <taxon>Rhodospirillales</taxon>
        <taxon>Zavarziniaceae</taxon>
        <taxon>Zavarzinia</taxon>
    </lineage>
</organism>
<dbReference type="Pfam" id="PF09356">
    <property type="entry name" value="Phage_BR0599"/>
    <property type="match status" value="1"/>
</dbReference>
<comment type="caution">
    <text evidence="2">The sequence shown here is derived from an EMBL/GenBank/DDBJ whole genome shotgun (WGS) entry which is preliminary data.</text>
</comment>
<dbReference type="OrthoDB" id="1633386at2"/>